<feature type="region of interest" description="Disordered" evidence="1">
    <location>
        <begin position="1"/>
        <end position="41"/>
    </location>
</feature>
<accession>A2G8D7</accession>
<name>A2G8D7_TRIV3</name>
<evidence type="ECO:0000256" key="1">
    <source>
        <dbReference type="SAM" id="MobiDB-lite"/>
    </source>
</evidence>
<dbReference type="InParanoid" id="A2G8D7"/>
<dbReference type="VEuPathDB" id="TrichDB:TVAGG3_0017380"/>
<proteinExistence type="predicted"/>
<dbReference type="KEGG" id="tva:4744226"/>
<reference evidence="2" key="1">
    <citation type="submission" date="2006-10" db="EMBL/GenBank/DDBJ databases">
        <authorList>
            <person name="Amadeo P."/>
            <person name="Zhao Q."/>
            <person name="Wortman J."/>
            <person name="Fraser-Liggett C."/>
            <person name="Carlton J."/>
        </authorList>
    </citation>
    <scope>NUCLEOTIDE SEQUENCE</scope>
    <source>
        <strain evidence="2">G3</strain>
    </source>
</reference>
<organism evidence="2 3">
    <name type="scientific">Trichomonas vaginalis (strain ATCC PRA-98 / G3)</name>
    <dbReference type="NCBI Taxonomy" id="412133"/>
    <lineage>
        <taxon>Eukaryota</taxon>
        <taxon>Metamonada</taxon>
        <taxon>Parabasalia</taxon>
        <taxon>Trichomonadida</taxon>
        <taxon>Trichomonadidae</taxon>
        <taxon>Trichomonas</taxon>
    </lineage>
</organism>
<evidence type="ECO:0000313" key="2">
    <source>
        <dbReference type="EMBL" id="EAX86581.1"/>
    </source>
</evidence>
<reference evidence="2" key="2">
    <citation type="journal article" date="2007" name="Science">
        <title>Draft genome sequence of the sexually transmitted pathogen Trichomonas vaginalis.</title>
        <authorList>
            <person name="Carlton J.M."/>
            <person name="Hirt R.P."/>
            <person name="Silva J.C."/>
            <person name="Delcher A.L."/>
            <person name="Schatz M."/>
            <person name="Zhao Q."/>
            <person name="Wortman J.R."/>
            <person name="Bidwell S.L."/>
            <person name="Alsmark U.C.M."/>
            <person name="Besteiro S."/>
            <person name="Sicheritz-Ponten T."/>
            <person name="Noel C.J."/>
            <person name="Dacks J.B."/>
            <person name="Foster P.G."/>
            <person name="Simillion C."/>
            <person name="Van de Peer Y."/>
            <person name="Miranda-Saavedra D."/>
            <person name="Barton G.J."/>
            <person name="Westrop G.D."/>
            <person name="Mueller S."/>
            <person name="Dessi D."/>
            <person name="Fiori P.L."/>
            <person name="Ren Q."/>
            <person name="Paulsen I."/>
            <person name="Zhang H."/>
            <person name="Bastida-Corcuera F.D."/>
            <person name="Simoes-Barbosa A."/>
            <person name="Brown M.T."/>
            <person name="Hayes R.D."/>
            <person name="Mukherjee M."/>
            <person name="Okumura C.Y."/>
            <person name="Schneider R."/>
            <person name="Smith A.J."/>
            <person name="Vanacova S."/>
            <person name="Villalvazo M."/>
            <person name="Haas B.J."/>
            <person name="Pertea M."/>
            <person name="Feldblyum T.V."/>
            <person name="Utterback T.R."/>
            <person name="Shu C.L."/>
            <person name="Osoegawa K."/>
            <person name="de Jong P.J."/>
            <person name="Hrdy I."/>
            <person name="Horvathova L."/>
            <person name="Zubacova Z."/>
            <person name="Dolezal P."/>
            <person name="Malik S.B."/>
            <person name="Logsdon J.M. Jr."/>
            <person name="Henze K."/>
            <person name="Gupta A."/>
            <person name="Wang C.C."/>
            <person name="Dunne R.L."/>
            <person name="Upcroft J.A."/>
            <person name="Upcroft P."/>
            <person name="White O."/>
            <person name="Salzberg S.L."/>
            <person name="Tang P."/>
            <person name="Chiu C.-H."/>
            <person name="Lee Y.-S."/>
            <person name="Embley T.M."/>
            <person name="Coombs G.H."/>
            <person name="Mottram J.C."/>
            <person name="Tachezy J."/>
            <person name="Fraser-Liggett C.M."/>
            <person name="Johnson P.J."/>
        </authorList>
    </citation>
    <scope>NUCLEOTIDE SEQUENCE [LARGE SCALE GENOMIC DNA]</scope>
    <source>
        <strain evidence="2">G3</strain>
    </source>
</reference>
<dbReference type="VEuPathDB" id="TrichDB:TVAG_177570"/>
<dbReference type="AlphaFoldDB" id="A2G8D7"/>
<dbReference type="SMR" id="A2G8D7"/>
<feature type="compositionally biased region" description="Basic and acidic residues" evidence="1">
    <location>
        <begin position="1"/>
        <end position="19"/>
    </location>
</feature>
<dbReference type="RefSeq" id="XP_001299511.1">
    <property type="nucleotide sequence ID" value="XM_001299510.1"/>
</dbReference>
<keyword evidence="3" id="KW-1185">Reference proteome</keyword>
<dbReference type="Proteomes" id="UP000001542">
    <property type="component" value="Unassembled WGS sequence"/>
</dbReference>
<sequence>MSTPKKKENDKSQSKDRQRSMSTINLSPVKATSLRKHEIDPDVDSDDPIVWGFLLPLVPSPDTNQEIDHLNEQYSLSNLLKKLKKQT</sequence>
<gene>
    <name evidence="2" type="ORF">TVAG_177570</name>
</gene>
<evidence type="ECO:0000313" key="3">
    <source>
        <dbReference type="Proteomes" id="UP000001542"/>
    </source>
</evidence>
<dbReference type="EMBL" id="DS114617">
    <property type="protein sequence ID" value="EAX86581.1"/>
    <property type="molecule type" value="Genomic_DNA"/>
</dbReference>
<protein>
    <submittedName>
        <fullName evidence="2">Uncharacterized protein</fullName>
    </submittedName>
</protein>